<reference evidence="3 4" key="1">
    <citation type="submission" date="2018-08" db="EMBL/GenBank/DDBJ databases">
        <title>Chryseobacterium nematophagum: a novel matrix digesting pathogen of nematodes.</title>
        <authorList>
            <person name="Page A."/>
            <person name="Roberts M."/>
            <person name="Felix M.-A."/>
            <person name="Weir W."/>
        </authorList>
    </citation>
    <scope>NUCLEOTIDE SEQUENCE [LARGE SCALE GENOMIC DNA]</scope>
    <source>
        <strain evidence="3 4">JUb275</strain>
    </source>
</reference>
<accession>A0A3M7LAN5</accession>
<dbReference type="EMBL" id="QWIV01000014">
    <property type="protein sequence ID" value="RMZ59050.1"/>
    <property type="molecule type" value="Genomic_DNA"/>
</dbReference>
<dbReference type="Proteomes" id="UP000267524">
    <property type="component" value="Unassembled WGS sequence"/>
</dbReference>
<dbReference type="PANTHER" id="PTHR12223">
    <property type="entry name" value="VESICULAR MANNOSE-BINDING LECTIN"/>
    <property type="match status" value="1"/>
</dbReference>
<proteinExistence type="predicted"/>
<dbReference type="PANTHER" id="PTHR12223:SF19">
    <property type="entry name" value="LEGUME LECTIN DOMAIN-CONTAINING PROTEIN"/>
    <property type="match status" value="1"/>
</dbReference>
<feature type="domain" description="GEVED" evidence="2">
    <location>
        <begin position="344"/>
        <end position="449"/>
    </location>
</feature>
<sequence length="3014" mass="315613">MKILQYNFLDPGIRSFCLTVSFLVTVLIGRAEAQTLLTESFNYPSGTLLTNAHWPQQGSGSPSVTVANGNLTYPNTISNNIGSKVSLSSSGQDVYHSFTTASLDASNPGVYSSLIVNVSQAQAIGDFFFALGASNPNASVYIRSNGTGFSFGVGKTGASAEYETTVRPFNTNIMLVLKYEFVTGAQNDEIKLYVNPSLASEPVTADIVTAPAIGDVGSLTYAFLYQGNAANAPTLDVDGINVGRSWASVTSAIFDYGDTPTLYDFTKDGLYVPAAHTVLTGLSLGSLLPSTELTAHSVADGADNNGTNGDGLEEDAIDVSLNQIRKGVSYVLSVPVTNPSGTKYLYGWIDFNNDGKFQAEEFANITFSTSGSSTQTLTWTAVQTATIASGANKLYMRLRLSDRSLNDFTTVATGGAILDERSIGSGATSTNDPTDYVTPANGEVEDYQIEVVNTYEYGDLPASFENDKDSTPLPAMHAPLTGFTLGSLIDFESNPASVTSPNENNIAGDNAVGLADEDALTSLMSVNRGAPYSLSVPISIPSSLSGWKYLYGWLDLNGDGRFQAGEIAANNTTGNTSTNLTLNWTTAQINQIASGTTKIYLRLRLSNLDLQDFTTVATGGATLDERSIGNGATTTANSANAAITAFGEVEDYQLPVDLYDFGDVPISYDNDKDGNFLPAGHISLAGLSLGNIVPGVEQTPHSVTAGADNNGANGDGMEEDAIDVSLNQIRKGVSYVLSVPVNNTSGTKYLYGWIDFNNDGKFQVEEVATTSFGTTGSSTQTLTWPTAQTSTIATGATKLYMRLRLSDRFLNDFTTVATGGAILDERSIGNGATSTGDATNHVNPTNGEVEDYQIDVVDTYEYGDVPASFENDKDNNLLPAAHAPLTGFTLGSLIDFESTPASVTSPNENNTTGDNAVGSADEDALQPSIVSISRGMASSISVPISIPSSLTGTKYLYGWLDLNNDGRFQVEEVATTSTSLATNTHLTLTWTAAQTAQIPSGVNTIYLRLRLSNQNLQDFTTVASGGATLDERSIGNGATSSANSANATTTPFGEVEDYQLPVDLYDFGDVPNTYATSASGFLPARQVANDLLRIGATVDIEPTAHSVAQDADNNGINGDGLDEDGIDPSSFSITPNTAFALPVTVTNSIGSGATLYGWIDFNNDGKFQAAEYSSVNVPNGTNGIVTLNWTAAQTASTGSSPNVYMRLRLANNALSNSASTNDGDTRSFADGLSSGNYTATTQNFGEVEDYRLATNTAYDFGDVPVSYDQPTGALYAARHLPSSTFYLGATIPDTEFGPQSVAPNADNNGTNGDGLDEDGIDPTAHPVSPTIAFTLPVTVNNTSGTSGTLYGWLDANDNGIFEIGERISVPVPNNTTSVNLSWPESVTSLIVHPHVYLRLRLAGTNLTDNGITPYDEASIADGSISGTFATPSIGEVEDYRLAVENPVFDFGDAPDDYELNNQHNYVPARHKPESTLFLGNAFDTEISKIAVQPGEDNGGTNGDGADEDGITGTLPELGPTTTTYSVNVNVNKTIAGTATLHAWIDMDGNGRFSPFEYTSTTITGTTGLQTIPLTWASPFYFNTGVNRTYMRLRLTTATLTDNTSTLDIDERSIGDGRSTGNYGTIYANGEIEDYPVPLPDPTTVIVDSDGDGVPDDLDLDSDNDGILDAIETSLSLNDTAFKIYNTPNHANATAIKWVLYVTGDVGTSVTYAPYNGATTTQSIPASGILEITLMSNQVPDHPINQVTTGKYVELNSSAPVSILQEIYGTTATAQDIAVVYPSSLRGRKYTISSYNVGADPANGVQIFSTSDGNNVEVKNKAGVTVASFALNGGQNYIYENGSTDLTGYSVVSSKDVGVMIYTKCANGIGGYCDNVLEYLLPDKLLGTKFLTRSAGNTGRMSIVATKKNTVVEIDGAIITLLADPGDSYVYTQAIGSSQIIETNAPVQIVKVIPYNDDPSITTIQDINKATLGPAILTIPSTMIYANYLTIYVKTANTGSMLFNGTPITTWQPFSHDASYSFATLTNTSGIVPGARVEISSTTGTIPFLTDWYGTGPAVSDATPLSIGGYNLDTGNPSLAILKDSDSDGVPDYLDLDSDNDGCLDALEGSDNVTSAMLVSAQGDVRVGTGSSASNRNLCASATCVDAQGVPLIVNPGGAADADGLQGQGIGSSINSSVQDAICLVTPVLDSDGDGIPDDIDLDDDNDGIPDCTESGFNGTPTSSFKINYDANVPTDHLAGPAFQIQITPPSTNKEGNAWTYGKIDFSKNFSFTMQVYLGANAGGADGLAVVFQNSPSGYNAIGSNGAGLGAQGIANGIALEIDTFMNPGDPGYDHGTIRTSSDWTALSGDGPLKPSQATVKDGMWHEVTVNWSTVTNTLAYTFDGNPVVAHTFPTSGSNSIIGILGSTQAYFGYTGSTGGATNDQRIGFDNPCLLPVFLDTDNDGIFDHLDLDSDNDGCLDALEGGDNVTTAMLVNSGGTVAVGAGSPASNQNLCATGTCVDAQGVPLVVNPGGAADADGLQGQGLGSSVNSSIQDATCLVIPFVDSDGDGIPDDLDMDDDNDGIPDCIENGFNGDPAFSFKINYNSNVPTDHMAGPAFQIQITPPANNQEGNAWTYGKIDFSKNFSFTMQVYLGANAGGADGLAVVFQNSPSGYNAIGSNGGGLGAQGITNGIALELDTFMNPGDPGYDHGTIRTSSNWTALSADGSLKPNQTTAKDGMWHEVTVNWSAVSSTLAYTFDGNPVAAHTFPASGSNSIMDILGSTQAYVGYTGSTGGLFNDQRIGFDNPCLLPIFRDTDNDGIFDHLDLDSDNDGCLDALEGGDNVAIAMLVNSGGTVAAGTGSSASNQNLCATAACIDAQGVPLMVNPGGAADVDGLQGQGLGSSIDSLIQDALCLVTPFCYKPGATTGGITLDTKLGITSLGRAGADQSDNWPMVRKGGWIALEAKAKGFVLNRVKFNTSNQPVADDGTTLIITTPVEGMMIYDTTNECLKMYTSTDGGTTFAWHCMETQTCPD</sequence>
<comment type="caution">
    <text evidence="3">The sequence shown here is derived from an EMBL/GenBank/DDBJ whole genome shotgun (WGS) entry which is preliminary data.</text>
</comment>
<dbReference type="InterPro" id="IPR056573">
    <property type="entry name" value="Lectin_L-type_dom"/>
</dbReference>
<name>A0A3M7LAN5_9FLAO</name>
<dbReference type="GO" id="GO:0005975">
    <property type="term" value="P:carbohydrate metabolic process"/>
    <property type="evidence" value="ECO:0007669"/>
    <property type="project" value="UniProtKB-ARBA"/>
</dbReference>
<dbReference type="Pfam" id="PF18483">
    <property type="entry name" value="Lectin_L-type_dom"/>
    <property type="match status" value="2"/>
</dbReference>
<dbReference type="Pfam" id="PF20009">
    <property type="entry name" value="GEVED"/>
    <property type="match status" value="7"/>
</dbReference>
<evidence type="ECO:0000313" key="3">
    <source>
        <dbReference type="EMBL" id="RMZ59050.1"/>
    </source>
</evidence>
<dbReference type="InterPro" id="IPR051136">
    <property type="entry name" value="Intracellular_Lectin-GPT"/>
</dbReference>
<dbReference type="Gene3D" id="2.60.120.200">
    <property type="match status" value="2"/>
</dbReference>
<dbReference type="SUPFAM" id="SSF103647">
    <property type="entry name" value="TSP type-3 repeat"/>
    <property type="match status" value="2"/>
</dbReference>
<feature type="domain" description="GEVED" evidence="2">
    <location>
        <begin position="1349"/>
        <end position="1441"/>
    </location>
</feature>
<feature type="domain" description="GEVED" evidence="2">
    <location>
        <begin position="549"/>
        <end position="654"/>
    </location>
</feature>
<protein>
    <recommendedName>
        <fullName evidence="2">GEVED domain-containing protein</fullName>
    </recommendedName>
</protein>
<gene>
    <name evidence="3" type="ORF">D1632_15945</name>
</gene>
<feature type="domain" description="GEVED" evidence="2">
    <location>
        <begin position="955"/>
        <end position="1060"/>
    </location>
</feature>
<evidence type="ECO:0000313" key="4">
    <source>
        <dbReference type="Proteomes" id="UP000267524"/>
    </source>
</evidence>
<dbReference type="SUPFAM" id="SSF49899">
    <property type="entry name" value="Concanavalin A-like lectins/glucanases"/>
    <property type="match status" value="2"/>
</dbReference>
<dbReference type="InterPro" id="IPR028974">
    <property type="entry name" value="TSP_type-3_rpt"/>
</dbReference>
<dbReference type="RefSeq" id="WP_122548197.1">
    <property type="nucleotide sequence ID" value="NZ_QWIV01000014.1"/>
</dbReference>
<organism evidence="3 4">
    <name type="scientific">Chryseobacterium nematophagum</name>
    <dbReference type="NCBI Taxonomy" id="2305228"/>
    <lineage>
        <taxon>Bacteria</taxon>
        <taxon>Pseudomonadati</taxon>
        <taxon>Bacteroidota</taxon>
        <taxon>Flavobacteriia</taxon>
        <taxon>Flavobacteriales</taxon>
        <taxon>Weeksellaceae</taxon>
        <taxon>Chryseobacterium group</taxon>
        <taxon>Chryseobacterium</taxon>
    </lineage>
</organism>
<dbReference type="CDD" id="cd01951">
    <property type="entry name" value="lectin_L-type"/>
    <property type="match status" value="2"/>
</dbReference>
<dbReference type="InterPro" id="IPR013320">
    <property type="entry name" value="ConA-like_dom_sf"/>
</dbReference>
<feature type="domain" description="GEVED" evidence="2">
    <location>
        <begin position="1155"/>
        <end position="1252"/>
    </location>
</feature>
<feature type="domain" description="GEVED" evidence="2">
    <location>
        <begin position="749"/>
        <end position="854"/>
    </location>
</feature>
<feature type="region of interest" description="Disordered" evidence="1">
    <location>
        <begin position="698"/>
        <end position="718"/>
    </location>
</feature>
<feature type="compositionally biased region" description="Polar residues" evidence="1">
    <location>
        <begin position="899"/>
        <end position="914"/>
    </location>
</feature>
<evidence type="ECO:0000256" key="1">
    <source>
        <dbReference type="SAM" id="MobiDB-lite"/>
    </source>
</evidence>
<feature type="compositionally biased region" description="Low complexity" evidence="1">
    <location>
        <begin position="1511"/>
        <end position="1520"/>
    </location>
</feature>
<feature type="region of interest" description="Disordered" evidence="1">
    <location>
        <begin position="899"/>
        <end position="920"/>
    </location>
</feature>
<feature type="domain" description="GEVED" evidence="2">
    <location>
        <begin position="1540"/>
        <end position="1636"/>
    </location>
</feature>
<feature type="region of interest" description="Disordered" evidence="1">
    <location>
        <begin position="1492"/>
        <end position="1520"/>
    </location>
</feature>
<evidence type="ECO:0000259" key="2">
    <source>
        <dbReference type="Pfam" id="PF20009"/>
    </source>
</evidence>
<dbReference type="GO" id="GO:0005509">
    <property type="term" value="F:calcium ion binding"/>
    <property type="evidence" value="ECO:0007669"/>
    <property type="project" value="InterPro"/>
</dbReference>
<keyword evidence="4" id="KW-1185">Reference proteome</keyword>
<dbReference type="GO" id="GO:0004553">
    <property type="term" value="F:hydrolase activity, hydrolyzing O-glycosyl compounds"/>
    <property type="evidence" value="ECO:0007669"/>
    <property type="project" value="UniProtKB-ARBA"/>
</dbReference>
<dbReference type="InterPro" id="IPR045474">
    <property type="entry name" value="GEVED"/>
</dbReference>